<keyword evidence="1" id="KW-0880">Kelch repeat</keyword>
<feature type="region of interest" description="Disordered" evidence="3">
    <location>
        <begin position="94"/>
        <end position="121"/>
    </location>
</feature>
<feature type="compositionally biased region" description="Low complexity" evidence="3">
    <location>
        <begin position="94"/>
        <end position="104"/>
    </location>
</feature>
<dbReference type="PANTHER" id="PTHR46093:SF18">
    <property type="entry name" value="FIBRONECTIN TYPE-III DOMAIN-CONTAINING PROTEIN"/>
    <property type="match status" value="1"/>
</dbReference>
<dbReference type="EMBL" id="GBEZ01016977">
    <property type="protein sequence ID" value="JAC69319.1"/>
    <property type="molecule type" value="Transcribed_RNA"/>
</dbReference>
<dbReference type="InterPro" id="IPR015915">
    <property type="entry name" value="Kelch-typ_b-propeller"/>
</dbReference>
<keyword evidence="2" id="KW-0677">Repeat</keyword>
<sequence>MFPHPNRISAGGNPSPPLPYRNPGARRVPVRDAGAGSRLCFPPACIVFLRWRASRSPAPLFWIRPQHFPDSLSPVPLMLRSGSIPVPGGPLLSVAPSSSPSPAVLYRPREKPRKGGEGGGDCGRPCASAFARVEVLPRSGASLTLVGGKLYLFGGQDVSTGSFHSDLLCLDVETWRWSRVEIAGGPQPGARHSHFAGRLADNCMIVFGGVGPVGHMNDVWIFNADQRGWTCPHVSSPKPAAREMHAGAMLDETTLLVYGGRCASGRVLDDAAVFDAKEMVWRSIEPTPFARCAHSAVAMPRADVLGLSGDTGGAEMRSGSHVVVVYGGFSGEAVEGDVFYIDPFTSEVEVLCRGPRRSNSSAAVVPSLRFAHAAAAVPSQPGSPFSTEMVVFGGVNPEEDLNDIAALRCGSPPVDSGGDQPRAGPPAEGPPGPAGAETSTIRHGEGLVEIRLSERGE</sequence>
<feature type="region of interest" description="Disordered" evidence="3">
    <location>
        <begin position="1"/>
        <end position="25"/>
    </location>
</feature>
<gene>
    <name evidence="4" type="ORF">TSPGSL018_6664</name>
</gene>
<feature type="region of interest" description="Disordered" evidence="3">
    <location>
        <begin position="409"/>
        <end position="444"/>
    </location>
</feature>
<dbReference type="PANTHER" id="PTHR46093">
    <property type="entry name" value="ACYL-COA-BINDING DOMAIN-CONTAINING PROTEIN 5"/>
    <property type="match status" value="1"/>
</dbReference>
<feature type="compositionally biased region" description="Pro residues" evidence="3">
    <location>
        <begin position="423"/>
        <end position="433"/>
    </location>
</feature>
<dbReference type="SUPFAM" id="SSF117281">
    <property type="entry name" value="Kelch motif"/>
    <property type="match status" value="1"/>
</dbReference>
<accession>A0A061RET6</accession>
<organism evidence="4">
    <name type="scientific">Tetraselmis sp. GSL018</name>
    <dbReference type="NCBI Taxonomy" id="582737"/>
    <lineage>
        <taxon>Eukaryota</taxon>
        <taxon>Viridiplantae</taxon>
        <taxon>Chlorophyta</taxon>
        <taxon>core chlorophytes</taxon>
        <taxon>Chlorodendrophyceae</taxon>
        <taxon>Chlorodendrales</taxon>
        <taxon>Chlorodendraceae</taxon>
        <taxon>Tetraselmis</taxon>
    </lineage>
</organism>
<feature type="compositionally biased region" description="Basic and acidic residues" evidence="3">
    <location>
        <begin position="107"/>
        <end position="116"/>
    </location>
</feature>
<evidence type="ECO:0000256" key="2">
    <source>
        <dbReference type="ARBA" id="ARBA00022737"/>
    </source>
</evidence>
<proteinExistence type="predicted"/>
<evidence type="ECO:0000256" key="3">
    <source>
        <dbReference type="SAM" id="MobiDB-lite"/>
    </source>
</evidence>
<protein>
    <submittedName>
        <fullName evidence="4">Galactose oxidase</fullName>
    </submittedName>
</protein>
<dbReference type="Pfam" id="PF24681">
    <property type="entry name" value="Kelch_KLHDC2_KLHL20_DRC7"/>
    <property type="match status" value="1"/>
</dbReference>
<dbReference type="AlphaFoldDB" id="A0A061RET6"/>
<dbReference type="Gene3D" id="2.120.10.80">
    <property type="entry name" value="Kelch-type beta propeller"/>
    <property type="match status" value="2"/>
</dbReference>
<name>A0A061RET6_9CHLO</name>
<reference evidence="4" key="1">
    <citation type="submission" date="2014-05" db="EMBL/GenBank/DDBJ databases">
        <title>The transcriptome of the halophilic microalga Tetraselmis sp. GSL018 isolated from the Great Salt Lake, Utah.</title>
        <authorList>
            <person name="Jinkerson R.E."/>
            <person name="D'Adamo S."/>
            <person name="Posewitz M.C."/>
        </authorList>
    </citation>
    <scope>NUCLEOTIDE SEQUENCE</scope>
    <source>
        <strain evidence="4">GSL018</strain>
    </source>
</reference>
<evidence type="ECO:0000256" key="1">
    <source>
        <dbReference type="ARBA" id="ARBA00022441"/>
    </source>
</evidence>
<evidence type="ECO:0000313" key="4">
    <source>
        <dbReference type="EMBL" id="JAC69319.1"/>
    </source>
</evidence>